<sequence>MAKALSFKVVRVMNIYWQVEKSGTDCGVYLIRHMEIYMGENEGRWGCGLIGKLPGDVAAIGKLRTKYMARMLTTDFNEYKSMMVKDFETFRKLDILKQTMLLQESGENRKKKRKAKGHR</sequence>
<dbReference type="EMBL" id="OX465080">
    <property type="protein sequence ID" value="CAI9279307.1"/>
    <property type="molecule type" value="Genomic_DNA"/>
</dbReference>
<dbReference type="AlphaFoldDB" id="A0AA35YSV7"/>
<proteinExistence type="predicted"/>
<organism evidence="1 2">
    <name type="scientific">Lactuca saligna</name>
    <name type="common">Willowleaf lettuce</name>
    <dbReference type="NCBI Taxonomy" id="75948"/>
    <lineage>
        <taxon>Eukaryota</taxon>
        <taxon>Viridiplantae</taxon>
        <taxon>Streptophyta</taxon>
        <taxon>Embryophyta</taxon>
        <taxon>Tracheophyta</taxon>
        <taxon>Spermatophyta</taxon>
        <taxon>Magnoliopsida</taxon>
        <taxon>eudicotyledons</taxon>
        <taxon>Gunneridae</taxon>
        <taxon>Pentapetalae</taxon>
        <taxon>asterids</taxon>
        <taxon>campanulids</taxon>
        <taxon>Asterales</taxon>
        <taxon>Asteraceae</taxon>
        <taxon>Cichorioideae</taxon>
        <taxon>Cichorieae</taxon>
        <taxon>Lactucinae</taxon>
        <taxon>Lactuca</taxon>
    </lineage>
</organism>
<name>A0AA35YSV7_LACSI</name>
<evidence type="ECO:0000313" key="2">
    <source>
        <dbReference type="Proteomes" id="UP001177003"/>
    </source>
</evidence>
<dbReference type="Proteomes" id="UP001177003">
    <property type="component" value="Chromosome 4"/>
</dbReference>
<reference evidence="1" key="1">
    <citation type="submission" date="2023-04" db="EMBL/GenBank/DDBJ databases">
        <authorList>
            <person name="Vijverberg K."/>
            <person name="Xiong W."/>
            <person name="Schranz E."/>
        </authorList>
    </citation>
    <scope>NUCLEOTIDE SEQUENCE</scope>
</reference>
<evidence type="ECO:0000313" key="1">
    <source>
        <dbReference type="EMBL" id="CAI9279307.1"/>
    </source>
</evidence>
<evidence type="ECO:0008006" key="3">
    <source>
        <dbReference type="Google" id="ProtNLM"/>
    </source>
</evidence>
<protein>
    <recommendedName>
        <fullName evidence="3">Ubiquitin-like protease family profile domain-containing protein</fullName>
    </recommendedName>
</protein>
<gene>
    <name evidence="1" type="ORF">LSALG_LOCUS19114</name>
</gene>
<accession>A0AA35YSV7</accession>
<keyword evidence="2" id="KW-1185">Reference proteome</keyword>